<sequence>MTTQKGLPTQVGMFGACSGVRLSTERSKIPFTSARDSRKLLLEYEPPPSLLCTQAFEYFRTINVFKAESIDLPKHEVGYVCIDVLSKIPTCLISCKSKGLLLCKQKATTTSDIRSIAAIAIKFLLTALIV</sequence>
<dbReference type="VEuPathDB" id="VectorBase:GAUT033426"/>
<name>A0A1A9VD45_GLOAU</name>
<keyword evidence="2" id="KW-1185">Reference proteome</keyword>
<protein>
    <submittedName>
        <fullName evidence="1">Uncharacterized protein</fullName>
    </submittedName>
</protein>
<evidence type="ECO:0000313" key="1">
    <source>
        <dbReference type="EnsemblMetazoa" id="GAUT033426-PA"/>
    </source>
</evidence>
<dbReference type="PROSITE" id="PS51257">
    <property type="entry name" value="PROKAR_LIPOPROTEIN"/>
    <property type="match status" value="1"/>
</dbReference>
<reference evidence="1" key="1">
    <citation type="submission" date="2020-05" db="UniProtKB">
        <authorList>
            <consortium name="EnsemblMetazoa"/>
        </authorList>
    </citation>
    <scope>IDENTIFICATION</scope>
    <source>
        <strain evidence="1">TTRI</strain>
    </source>
</reference>
<dbReference type="Proteomes" id="UP000078200">
    <property type="component" value="Unassembled WGS sequence"/>
</dbReference>
<dbReference type="AlphaFoldDB" id="A0A1A9VD45"/>
<evidence type="ECO:0000313" key="2">
    <source>
        <dbReference type="Proteomes" id="UP000078200"/>
    </source>
</evidence>
<dbReference type="EnsemblMetazoa" id="GAUT033426-RA">
    <property type="protein sequence ID" value="GAUT033426-PA"/>
    <property type="gene ID" value="GAUT033426"/>
</dbReference>
<accession>A0A1A9VD45</accession>
<proteinExistence type="predicted"/>
<organism evidence="1 2">
    <name type="scientific">Glossina austeni</name>
    <name type="common">Savannah tsetse fly</name>
    <dbReference type="NCBI Taxonomy" id="7395"/>
    <lineage>
        <taxon>Eukaryota</taxon>
        <taxon>Metazoa</taxon>
        <taxon>Ecdysozoa</taxon>
        <taxon>Arthropoda</taxon>
        <taxon>Hexapoda</taxon>
        <taxon>Insecta</taxon>
        <taxon>Pterygota</taxon>
        <taxon>Neoptera</taxon>
        <taxon>Endopterygota</taxon>
        <taxon>Diptera</taxon>
        <taxon>Brachycera</taxon>
        <taxon>Muscomorpha</taxon>
        <taxon>Hippoboscoidea</taxon>
        <taxon>Glossinidae</taxon>
        <taxon>Glossina</taxon>
    </lineage>
</organism>